<keyword evidence="3" id="KW-1185">Reference proteome</keyword>
<evidence type="ECO:0000313" key="3">
    <source>
        <dbReference type="Proteomes" id="UP000572817"/>
    </source>
</evidence>
<dbReference type="EMBL" id="WWBZ02000082">
    <property type="protein sequence ID" value="KAF4301628.1"/>
    <property type="molecule type" value="Genomic_DNA"/>
</dbReference>
<feature type="compositionally biased region" description="Basic and acidic residues" evidence="1">
    <location>
        <begin position="493"/>
        <end position="511"/>
    </location>
</feature>
<sequence length="526" mass="58957">MDTAKADDIPEQTSTESAARSIHEDIRTHEAPFNSGHVISKCANPRRWARNSNIIAFPIEQGWSIYLAQENIVVGKESIFIFTTETVHQPTNPELTPPIITGTVKAWVEAEKTTGETTSAPQDGPPPPPDSQISDAKKLAEAWGNIQRRERQLKEREDALRLGQKRLRQDREAFEREKRQFHEEQQQHQHQHQRRAFREEEIRKRRTAKRSRSRSRPRSKVIPDDSWRRDHRNSSSNNEPEQQERHTSWSSINSTTSPSPSPCPSSDTESATTATTATTHSTKSSCSSWTKHPARKPPPLTTTAPCTWTSPPSSLTAAYARYNTQWTRLHPRSPHVPYPSPNHTPAELRKASHLPLSAQDGWAPDAVVKYNAIRFFLVAHGVPVAPDVGAARPKVGFGSVAGEEGLRALVREARRELRRWHEDGLKYRSGVEEEEGGEGLGGERRVNEELVRDETARAVFRAFTELRDGLLAEIRWRKENGGAAAAATTTEAETGREDVKGKGNADNERNGGGRQTDWTVLSEAIL</sequence>
<proteinExistence type="predicted"/>
<organism evidence="2 3">
    <name type="scientific">Botryosphaeria dothidea</name>
    <dbReference type="NCBI Taxonomy" id="55169"/>
    <lineage>
        <taxon>Eukaryota</taxon>
        <taxon>Fungi</taxon>
        <taxon>Dikarya</taxon>
        <taxon>Ascomycota</taxon>
        <taxon>Pezizomycotina</taxon>
        <taxon>Dothideomycetes</taxon>
        <taxon>Dothideomycetes incertae sedis</taxon>
        <taxon>Botryosphaeriales</taxon>
        <taxon>Botryosphaeriaceae</taxon>
        <taxon>Botryosphaeria</taxon>
    </lineage>
</organism>
<feature type="region of interest" description="Disordered" evidence="1">
    <location>
        <begin position="175"/>
        <end position="309"/>
    </location>
</feature>
<accession>A0A8H4IKC4</accession>
<name>A0A8H4IKC4_9PEZI</name>
<feature type="compositionally biased region" description="Low complexity" evidence="1">
    <location>
        <begin position="481"/>
        <end position="492"/>
    </location>
</feature>
<dbReference type="Proteomes" id="UP000572817">
    <property type="component" value="Unassembled WGS sequence"/>
</dbReference>
<evidence type="ECO:0000313" key="2">
    <source>
        <dbReference type="EMBL" id="KAF4301628.1"/>
    </source>
</evidence>
<comment type="caution">
    <text evidence="2">The sequence shown here is derived from an EMBL/GenBank/DDBJ whole genome shotgun (WGS) entry which is preliminary data.</text>
</comment>
<feature type="region of interest" description="Disordered" evidence="1">
    <location>
        <begin position="1"/>
        <end position="20"/>
    </location>
</feature>
<dbReference type="AlphaFoldDB" id="A0A8H4IKC4"/>
<protein>
    <submittedName>
        <fullName evidence="2">Uncharacterized protein</fullName>
    </submittedName>
</protein>
<gene>
    <name evidence="2" type="ORF">GTA08_BOTSDO10774</name>
</gene>
<reference evidence="2" key="1">
    <citation type="submission" date="2020-04" db="EMBL/GenBank/DDBJ databases">
        <title>Genome Assembly and Annotation of Botryosphaeria dothidea sdau 11-99, a Latent Pathogen of Apple Fruit Ring Rot in China.</title>
        <authorList>
            <person name="Yu C."/>
            <person name="Diao Y."/>
            <person name="Lu Q."/>
            <person name="Zhao J."/>
            <person name="Cui S."/>
            <person name="Peng C."/>
            <person name="He B."/>
            <person name="Liu H."/>
        </authorList>
    </citation>
    <scope>NUCLEOTIDE SEQUENCE [LARGE SCALE GENOMIC DNA]</scope>
    <source>
        <strain evidence="2">Sdau11-99</strain>
    </source>
</reference>
<feature type="compositionally biased region" description="Low complexity" evidence="1">
    <location>
        <begin position="248"/>
        <end position="290"/>
    </location>
</feature>
<feature type="region of interest" description="Disordered" evidence="1">
    <location>
        <begin position="481"/>
        <end position="518"/>
    </location>
</feature>
<evidence type="ECO:0000256" key="1">
    <source>
        <dbReference type="SAM" id="MobiDB-lite"/>
    </source>
</evidence>
<feature type="compositionally biased region" description="Basic and acidic residues" evidence="1">
    <location>
        <begin position="175"/>
        <end position="187"/>
    </location>
</feature>
<dbReference type="OrthoDB" id="3946323at2759"/>
<feature type="compositionally biased region" description="Basic residues" evidence="1">
    <location>
        <begin position="204"/>
        <end position="219"/>
    </location>
</feature>
<feature type="region of interest" description="Disordered" evidence="1">
    <location>
        <begin position="113"/>
        <end position="134"/>
    </location>
</feature>